<evidence type="ECO:0000256" key="2">
    <source>
        <dbReference type="ARBA" id="ARBA00009298"/>
    </source>
</evidence>
<dbReference type="PANTHER" id="PTHR33778:SF1">
    <property type="entry name" value="MAGNESIUM TRANSPORTER YHID-RELATED"/>
    <property type="match status" value="1"/>
</dbReference>
<evidence type="ECO:0000256" key="7">
    <source>
        <dbReference type="SAM" id="Phobius"/>
    </source>
</evidence>
<evidence type="ECO:0000313" key="9">
    <source>
        <dbReference type="EMBL" id="TGG36343.1"/>
    </source>
</evidence>
<keyword evidence="10" id="KW-1185">Reference proteome</keyword>
<evidence type="ECO:0000259" key="8">
    <source>
        <dbReference type="Pfam" id="PF02308"/>
    </source>
</evidence>
<name>A0A4Z0V4T1_9BACT</name>
<evidence type="ECO:0000256" key="1">
    <source>
        <dbReference type="ARBA" id="ARBA00004651"/>
    </source>
</evidence>
<dbReference type="RefSeq" id="WP_135472082.1">
    <property type="nucleotide sequence ID" value="NZ_CASJDB010000018.1"/>
</dbReference>
<comment type="subcellular location">
    <subcellularLocation>
        <location evidence="1">Cell membrane</location>
        <topology evidence="1">Multi-pass membrane protein</topology>
    </subcellularLocation>
</comment>
<keyword evidence="6 7" id="KW-0472">Membrane</keyword>
<comment type="similarity">
    <text evidence="2">Belongs to the MgtC/SapB family.</text>
</comment>
<dbReference type="EMBL" id="SJSA01000002">
    <property type="protein sequence ID" value="TGG36343.1"/>
    <property type="molecule type" value="Genomic_DNA"/>
</dbReference>
<keyword evidence="5 7" id="KW-1133">Transmembrane helix</keyword>
<dbReference type="Pfam" id="PF02308">
    <property type="entry name" value="MgtC"/>
    <property type="match status" value="1"/>
</dbReference>
<feature type="transmembrane region" description="Helical" evidence="7">
    <location>
        <begin position="80"/>
        <end position="99"/>
    </location>
</feature>
<dbReference type="InterPro" id="IPR049177">
    <property type="entry name" value="MgtC_SapB_SrpB_YhiD_N"/>
</dbReference>
<protein>
    <submittedName>
        <fullName evidence="9">MgtC/SapB family protein</fullName>
    </submittedName>
</protein>
<dbReference type="GeneID" id="82150268"/>
<dbReference type="PRINTS" id="PR01837">
    <property type="entry name" value="MGTCSAPBPROT"/>
</dbReference>
<dbReference type="PANTHER" id="PTHR33778">
    <property type="entry name" value="PROTEIN MGTC"/>
    <property type="match status" value="1"/>
</dbReference>
<evidence type="ECO:0000256" key="3">
    <source>
        <dbReference type="ARBA" id="ARBA00022475"/>
    </source>
</evidence>
<reference evidence="9 10" key="1">
    <citation type="submission" date="2019-02" db="EMBL/GenBank/DDBJ databases">
        <title>Isolation and identification of novel species under the genus Muribaculum.</title>
        <authorList>
            <person name="Miyake S."/>
            <person name="Ding Y."/>
            <person name="Low A."/>
            <person name="Soh M."/>
            <person name="Seedorf H."/>
        </authorList>
    </citation>
    <scope>NUCLEOTIDE SEQUENCE [LARGE SCALE GENOMIC DNA]</scope>
    <source>
        <strain evidence="9 10">TLL-A3</strain>
    </source>
</reference>
<feature type="transmembrane region" description="Helical" evidence="7">
    <location>
        <begin position="111"/>
        <end position="144"/>
    </location>
</feature>
<evidence type="ECO:0000256" key="5">
    <source>
        <dbReference type="ARBA" id="ARBA00022989"/>
    </source>
</evidence>
<feature type="transmembrane region" description="Helical" evidence="7">
    <location>
        <begin position="13"/>
        <end position="33"/>
    </location>
</feature>
<keyword evidence="3" id="KW-1003">Cell membrane</keyword>
<gene>
    <name evidence="9" type="ORF">EZ315_10760</name>
</gene>
<dbReference type="AlphaFoldDB" id="A0A4Z0V4T1"/>
<dbReference type="InterPro" id="IPR003416">
    <property type="entry name" value="MgtC/SapB/SrpB/YhiD_fam"/>
</dbReference>
<dbReference type="GO" id="GO:0005886">
    <property type="term" value="C:plasma membrane"/>
    <property type="evidence" value="ECO:0007669"/>
    <property type="project" value="UniProtKB-SubCell"/>
</dbReference>
<organism evidence="9 10">
    <name type="scientific">Duncaniella freteri</name>
    <dbReference type="NCBI Taxonomy" id="2530391"/>
    <lineage>
        <taxon>Bacteria</taxon>
        <taxon>Pseudomonadati</taxon>
        <taxon>Bacteroidota</taxon>
        <taxon>Bacteroidia</taxon>
        <taxon>Bacteroidales</taxon>
        <taxon>Muribaculaceae</taxon>
        <taxon>Duncaniella</taxon>
    </lineage>
</organism>
<keyword evidence="4 7" id="KW-0812">Transmembrane</keyword>
<proteinExistence type="inferred from homology"/>
<dbReference type="Proteomes" id="UP000297635">
    <property type="component" value="Unassembled WGS sequence"/>
</dbReference>
<sequence length="238" mass="26096">MQNFWEIINGVELTSTTAIVRIVLSLVLGSLIGIERKRKGQMAGLRTFSLISMGACIAMMLSIYVCQETVGLLRGDPSRIAAQVISGIGFLGAGTIIQMKGSVRGLTTAAGIWIIATIGMAVGCGLYLISIVATLLVLFILTLLERLEHRVNVGNEARTIRLKVRGIVKSIKPYEDVLGRFGIHLSKVYVEYDYDSDVTRLNLLILIREHSDFIDVFDALHEVYPTINISLSNQADLS</sequence>
<feature type="transmembrane region" description="Helical" evidence="7">
    <location>
        <begin position="45"/>
        <end position="65"/>
    </location>
</feature>
<feature type="domain" description="MgtC/SapB/SrpB/YhiD N-terminal" evidence="8">
    <location>
        <begin position="22"/>
        <end position="149"/>
    </location>
</feature>
<evidence type="ECO:0000256" key="6">
    <source>
        <dbReference type="ARBA" id="ARBA00023136"/>
    </source>
</evidence>
<accession>A0A4Z0V4T1</accession>
<evidence type="ECO:0000256" key="4">
    <source>
        <dbReference type="ARBA" id="ARBA00022692"/>
    </source>
</evidence>
<comment type="caution">
    <text evidence="9">The sequence shown here is derived from an EMBL/GenBank/DDBJ whole genome shotgun (WGS) entry which is preliminary data.</text>
</comment>
<evidence type="ECO:0000313" key="10">
    <source>
        <dbReference type="Proteomes" id="UP000297635"/>
    </source>
</evidence>